<dbReference type="Gene3D" id="3.40.50.12160">
    <property type="entry name" value="Methylthiotransferase, N-terminal domain"/>
    <property type="match status" value="1"/>
</dbReference>
<feature type="domain" description="Radical SAM core" evidence="9">
    <location>
        <begin position="130"/>
        <end position="367"/>
    </location>
</feature>
<evidence type="ECO:0000256" key="2">
    <source>
        <dbReference type="ARBA" id="ARBA00022485"/>
    </source>
</evidence>
<evidence type="ECO:0000313" key="11">
    <source>
        <dbReference type="Proteomes" id="UP000505077"/>
    </source>
</evidence>
<dbReference type="InterPro" id="IPR007197">
    <property type="entry name" value="rSAM"/>
</dbReference>
<dbReference type="GO" id="GO:0051539">
    <property type="term" value="F:4 iron, 4 sulfur cluster binding"/>
    <property type="evidence" value="ECO:0007669"/>
    <property type="project" value="UniProtKB-KW"/>
</dbReference>
<evidence type="ECO:0000256" key="6">
    <source>
        <dbReference type="ARBA" id="ARBA00023004"/>
    </source>
</evidence>
<evidence type="ECO:0000256" key="4">
    <source>
        <dbReference type="ARBA" id="ARBA00022691"/>
    </source>
</evidence>
<dbReference type="SUPFAM" id="SSF102114">
    <property type="entry name" value="Radical SAM enzymes"/>
    <property type="match status" value="1"/>
</dbReference>
<proteinExistence type="predicted"/>
<protein>
    <submittedName>
        <fullName evidence="10">Putative threonylcarbamoyladenosine tRNA methylthiotransferase MtaB</fullName>
    </submittedName>
</protein>
<dbReference type="InterPro" id="IPR038135">
    <property type="entry name" value="Methylthiotransferase_N_sf"/>
</dbReference>
<dbReference type="GO" id="GO:0046872">
    <property type="term" value="F:metal ion binding"/>
    <property type="evidence" value="ECO:0007669"/>
    <property type="project" value="UniProtKB-KW"/>
</dbReference>
<evidence type="ECO:0000259" key="9">
    <source>
        <dbReference type="PROSITE" id="PS51918"/>
    </source>
</evidence>
<dbReference type="PANTHER" id="PTHR11918:SF45">
    <property type="entry name" value="THREONYLCARBAMOYLADENOSINE TRNA METHYLTHIOTRANSFERASE"/>
    <property type="match status" value="1"/>
</dbReference>
<dbReference type="InterPro" id="IPR006638">
    <property type="entry name" value="Elp3/MiaA/NifB-like_rSAM"/>
</dbReference>
<reference evidence="10 11" key="1">
    <citation type="journal article" date="2020" name="ISME J.">
        <title>Parallel Reductive Genome Evolution in Desulfovibrio Ectosymbionts Independently Acquired by Trichonympha Protists in the Termite Gut.</title>
        <authorList>
            <person name="Takeuchi M."/>
            <person name="Kuwahara H."/>
            <person name="Murakami T."/>
            <person name="Takahashi K."/>
            <person name="Kajitani R."/>
            <person name="Toyoda A."/>
            <person name="Itoh T."/>
            <person name="Ohkuma M."/>
            <person name="Hongoh Y."/>
        </authorList>
    </citation>
    <scope>NUCLEOTIDE SEQUENCE [LARGE SCALE GENOMIC DNA]</scope>
    <source>
        <strain evidence="10">ZnDsv-02</strain>
    </source>
</reference>
<dbReference type="InterPro" id="IPR005839">
    <property type="entry name" value="Methylthiotransferase"/>
</dbReference>
<evidence type="ECO:0000256" key="7">
    <source>
        <dbReference type="ARBA" id="ARBA00023014"/>
    </source>
</evidence>
<dbReference type="PROSITE" id="PS51918">
    <property type="entry name" value="RADICAL_SAM"/>
    <property type="match status" value="1"/>
</dbReference>
<keyword evidence="3 10" id="KW-0808">Transferase</keyword>
<gene>
    <name evidence="10" type="primary">mtaB</name>
    <name evidence="10" type="ORF">ZNDK_0049</name>
</gene>
<evidence type="ECO:0000256" key="5">
    <source>
        <dbReference type="ARBA" id="ARBA00022723"/>
    </source>
</evidence>
<dbReference type="PROSITE" id="PS01278">
    <property type="entry name" value="MTTASE_RADICAL"/>
    <property type="match status" value="1"/>
</dbReference>
<dbReference type="InterPro" id="IPR020612">
    <property type="entry name" value="Methylthiotransferase_CS"/>
</dbReference>
<dbReference type="GO" id="GO:0035598">
    <property type="term" value="F:tRNA (N(6)-L-threonylcarbamoyladenosine(37)-C(2))-methylthiotransferase activity"/>
    <property type="evidence" value="ECO:0007669"/>
    <property type="project" value="TreeGrafter"/>
</dbReference>
<organism evidence="10 11">
    <name type="scientific">Candidatus Desulfovibrio kirbyi</name>
    <dbReference type="NCBI Taxonomy" id="2696086"/>
    <lineage>
        <taxon>Bacteria</taxon>
        <taxon>Pseudomonadati</taxon>
        <taxon>Thermodesulfobacteriota</taxon>
        <taxon>Desulfovibrionia</taxon>
        <taxon>Desulfovibrionales</taxon>
        <taxon>Desulfovibrionaceae</taxon>
        <taxon>Desulfovibrio</taxon>
    </lineage>
</organism>
<keyword evidence="4" id="KW-0949">S-adenosyl-L-methionine</keyword>
<dbReference type="NCBIfam" id="TIGR00089">
    <property type="entry name" value="MiaB/RimO family radical SAM methylthiotransferase"/>
    <property type="match status" value="1"/>
</dbReference>
<dbReference type="Pfam" id="PF04055">
    <property type="entry name" value="Radical_SAM"/>
    <property type="match status" value="1"/>
</dbReference>
<name>A0A6L2R3W8_9BACT</name>
<dbReference type="EMBL" id="BLLL01000001">
    <property type="protein sequence ID" value="GFH62278.1"/>
    <property type="molecule type" value="Genomic_DNA"/>
</dbReference>
<comment type="cofactor">
    <cofactor evidence="1">
        <name>[4Fe-4S] cluster</name>
        <dbReference type="ChEBI" id="CHEBI:49883"/>
    </cofactor>
</comment>
<evidence type="ECO:0000313" key="10">
    <source>
        <dbReference type="EMBL" id="GFH62278.1"/>
    </source>
</evidence>
<comment type="caution">
    <text evidence="10">The sequence shown here is derived from an EMBL/GenBank/DDBJ whole genome shotgun (WGS) entry which is preliminary data.</text>
</comment>
<dbReference type="SFLD" id="SFLDG01082">
    <property type="entry name" value="B12-binding_domain_containing"/>
    <property type="match status" value="1"/>
</dbReference>
<keyword evidence="7" id="KW-0411">Iron-sulfur</keyword>
<keyword evidence="5" id="KW-0479">Metal-binding</keyword>
<keyword evidence="6" id="KW-0408">Iron</keyword>
<dbReference type="SMART" id="SM00729">
    <property type="entry name" value="Elp3"/>
    <property type="match status" value="1"/>
</dbReference>
<sequence>MTPWKFYITTFGCKVNQYESQALLEAWQKLGGMECVDASEADVVCINSCAVTAQGERDARNAILRLRCKAPAARLILTGCAATLYKNFQTKPDKPDMIVPQTEKRRLLHGPWDERHDAAKASFPPFAIASFRRARPVLKLQDGCSRRCAYCIVPITRGRAVSRPFADVMAEARRLFAAGYAEIMLSGVSLSQYRHEEDGNFWDMLLRLDKALSPEFGNTARLRLSSLDPVQLDAQGINTLGACRMVCPHLHISLQHTSRSVLQRMGRGHYTAEKLLTVLRTLSTLWPVMGLGADILVGFPEETEEDIKHLLSYIDALGLSYAHVFPYSQRPGTMAATLAGQHPIQVKTARAARVRAAVQQSRQRFLRAQLALPHMIVAVTTPEARQKSLQSAGEESRLIWKGVNEFYIVCHLDAPVNEMLVPVRPTGINGNILNAKAL</sequence>
<dbReference type="AlphaFoldDB" id="A0A6L2R3W8"/>
<evidence type="ECO:0000259" key="8">
    <source>
        <dbReference type="PROSITE" id="PS51449"/>
    </source>
</evidence>
<dbReference type="Proteomes" id="UP000505077">
    <property type="component" value="Unassembled WGS sequence"/>
</dbReference>
<dbReference type="Gene3D" id="3.80.30.20">
    <property type="entry name" value="tm_1862 like domain"/>
    <property type="match status" value="1"/>
</dbReference>
<dbReference type="PROSITE" id="PS51449">
    <property type="entry name" value="MTTASE_N"/>
    <property type="match status" value="1"/>
</dbReference>
<dbReference type="InterPro" id="IPR058240">
    <property type="entry name" value="rSAM_sf"/>
</dbReference>
<feature type="domain" description="MTTase N-terminal" evidence="8">
    <location>
        <begin position="4"/>
        <end position="117"/>
    </location>
</feature>
<evidence type="ECO:0000256" key="1">
    <source>
        <dbReference type="ARBA" id="ARBA00001966"/>
    </source>
</evidence>
<dbReference type="PANTHER" id="PTHR11918">
    <property type="entry name" value="RADICAL SAM PROTEINS"/>
    <property type="match status" value="1"/>
</dbReference>
<evidence type="ECO:0000256" key="3">
    <source>
        <dbReference type="ARBA" id="ARBA00022679"/>
    </source>
</evidence>
<dbReference type="Pfam" id="PF00919">
    <property type="entry name" value="UPF0004"/>
    <property type="match status" value="1"/>
</dbReference>
<dbReference type="InterPro" id="IPR013848">
    <property type="entry name" value="Methylthiotransferase_N"/>
</dbReference>
<dbReference type="InterPro" id="IPR023404">
    <property type="entry name" value="rSAM_horseshoe"/>
</dbReference>
<keyword evidence="2" id="KW-0004">4Fe-4S</keyword>
<accession>A0A6L2R3W8</accession>
<dbReference type="SFLD" id="SFLDS00029">
    <property type="entry name" value="Radical_SAM"/>
    <property type="match status" value="1"/>
</dbReference>